<reference evidence="2" key="1">
    <citation type="journal article" date="2022" name="bioRxiv">
        <title>Sequencing and chromosome-scale assembly of the giantPleurodeles waltlgenome.</title>
        <authorList>
            <person name="Brown T."/>
            <person name="Elewa A."/>
            <person name="Iarovenko S."/>
            <person name="Subramanian E."/>
            <person name="Araus A.J."/>
            <person name="Petzold A."/>
            <person name="Susuki M."/>
            <person name="Suzuki K.-i.T."/>
            <person name="Hayashi T."/>
            <person name="Toyoda A."/>
            <person name="Oliveira C."/>
            <person name="Osipova E."/>
            <person name="Leigh N.D."/>
            <person name="Simon A."/>
            <person name="Yun M.H."/>
        </authorList>
    </citation>
    <scope>NUCLEOTIDE SEQUENCE</scope>
    <source>
        <strain evidence="2">20211129_DDA</strain>
        <tissue evidence="2">Liver</tissue>
    </source>
</reference>
<proteinExistence type="predicted"/>
<evidence type="ECO:0000256" key="1">
    <source>
        <dbReference type="SAM" id="MobiDB-lite"/>
    </source>
</evidence>
<keyword evidence="3" id="KW-1185">Reference proteome</keyword>
<organism evidence="2 3">
    <name type="scientific">Pleurodeles waltl</name>
    <name type="common">Iberian ribbed newt</name>
    <dbReference type="NCBI Taxonomy" id="8319"/>
    <lineage>
        <taxon>Eukaryota</taxon>
        <taxon>Metazoa</taxon>
        <taxon>Chordata</taxon>
        <taxon>Craniata</taxon>
        <taxon>Vertebrata</taxon>
        <taxon>Euteleostomi</taxon>
        <taxon>Amphibia</taxon>
        <taxon>Batrachia</taxon>
        <taxon>Caudata</taxon>
        <taxon>Salamandroidea</taxon>
        <taxon>Salamandridae</taxon>
        <taxon>Pleurodelinae</taxon>
        <taxon>Pleurodeles</taxon>
    </lineage>
</organism>
<evidence type="ECO:0000313" key="2">
    <source>
        <dbReference type="EMBL" id="KAJ1153010.1"/>
    </source>
</evidence>
<dbReference type="EMBL" id="JANPWB010000009">
    <property type="protein sequence ID" value="KAJ1153010.1"/>
    <property type="molecule type" value="Genomic_DNA"/>
</dbReference>
<name>A0AAV7RND0_PLEWA</name>
<sequence>MRDAPGMCLGQDWTRLHQPEEARPGHLSWRKIHVVPKLLMAEDLNGGAPTDKDKEQKRQGPTTPRLKEHSLANPYFIFYINCLFFGRQ</sequence>
<accession>A0AAV7RND0</accession>
<comment type="caution">
    <text evidence="2">The sequence shown here is derived from an EMBL/GenBank/DDBJ whole genome shotgun (WGS) entry which is preliminary data.</text>
</comment>
<dbReference type="Proteomes" id="UP001066276">
    <property type="component" value="Chromosome 5"/>
</dbReference>
<dbReference type="AlphaFoldDB" id="A0AAV7RND0"/>
<evidence type="ECO:0000313" key="3">
    <source>
        <dbReference type="Proteomes" id="UP001066276"/>
    </source>
</evidence>
<protein>
    <submittedName>
        <fullName evidence="2">Uncharacterized protein</fullName>
    </submittedName>
</protein>
<gene>
    <name evidence="2" type="ORF">NDU88_005782</name>
</gene>
<feature type="region of interest" description="Disordered" evidence="1">
    <location>
        <begin position="43"/>
        <end position="67"/>
    </location>
</feature>